<evidence type="ECO:0000259" key="7">
    <source>
        <dbReference type="PROSITE" id="PS51186"/>
    </source>
</evidence>
<dbReference type="SUPFAM" id="SSF56059">
    <property type="entry name" value="Glutathione synthetase ATP-binding domain-like"/>
    <property type="match status" value="1"/>
</dbReference>
<comment type="caution">
    <text evidence="8">The sequence shown here is derived from an EMBL/GenBank/DDBJ whole genome shotgun (WGS) entry which is preliminary data.</text>
</comment>
<sequence length="900" mass="97264">MTENRMSSFIAPQTIVVIGASSRDGSLGKIIVQNLLSGGMAKGNISIVNPKYKRVLDLPCSASVDELESAADLAVIVSPPKTVPGLIAELGQKGTRSVVVITAGFSEGNGTGGKDLEAQMLKEARQYNVRIIGPNCLGVISPINKLNASFSHLMPNKGKIGVISQSGAMLTSIIDWACGRGIGFSHLVSLGDMADITFGEVLDAMSMDSETEAIVIYMESVQHARRFISAARAASRTKPIVVLKVGRSDAGSKAVASHTGAMAGSDDVYQAVFDRSGLLRVNGMSELFYAAASLTSVKPLDKSGLAILTNGGGMGVLATDALVQSGGVLAQLSDVSKQKLDKVLPKTWSGANPIDIIGDAGPDRYAAALGVLQEDENIGAILVLNCPTAVSSSIDIAKVVADIAATGKKCVLTSWVGSATAEASRSLFAERGIPSYATPESAVNSFMYLVHYRQNQKILMETPPALTEDLEFDVKAAQSIVDKAVAKKREWLNEMEAKQVLAAYGIPTVTTRLATTAEEAVSFATELGYPVAVKIFSPDILHKSDVQGVALNLASEAAVKQAVLDIQNTVQHRRPDAQIEGFFVQNMANYKDAHEVILGVLNDPTFGPVLMFGQGGTAVEVYNDKALALPPLNLKLAKDMVARTNIYHLLKGYRDREAVDMDALLLTLIKLSQLVVDFDRLVELDVNPLLVNSQGVVALDARIRISIKSEVKTNRLAIHPYPHDLEEKITLASGKTYELRPVRPEDEPALIENFNQLTKEEIRFRFFNAIKTMSHPMAARFSQIDYDREMALVITDPRTQKNWKLYAVVRLILEAFEPRAEFSLIVNHVVGRQGLGTLLLKRIIHYAESRGLKEVYGSVLAENKVMLDLCKRAGFTMQSQHNEPGVVTVKLLLNREASNS</sequence>
<dbReference type="InterPro" id="IPR051538">
    <property type="entry name" value="Acyl-CoA_Synth/Transferase"/>
</dbReference>
<dbReference type="Gene3D" id="3.40.630.30">
    <property type="match status" value="1"/>
</dbReference>
<dbReference type="SUPFAM" id="SSF51735">
    <property type="entry name" value="NAD(P)-binding Rossmann-fold domains"/>
    <property type="match status" value="1"/>
</dbReference>
<dbReference type="PROSITE" id="PS51186">
    <property type="entry name" value="GNAT"/>
    <property type="match status" value="1"/>
</dbReference>
<dbReference type="Pfam" id="PF13302">
    <property type="entry name" value="Acetyltransf_3"/>
    <property type="match status" value="1"/>
</dbReference>
<keyword evidence="9" id="KW-1185">Reference proteome</keyword>
<dbReference type="PROSITE" id="PS50975">
    <property type="entry name" value="ATP_GRASP"/>
    <property type="match status" value="1"/>
</dbReference>
<dbReference type="Gene3D" id="3.40.50.261">
    <property type="entry name" value="Succinyl-CoA synthetase domains"/>
    <property type="match status" value="2"/>
</dbReference>
<dbReference type="GO" id="GO:0043758">
    <property type="term" value="F:acetate-CoA ligase (ADP-forming) activity"/>
    <property type="evidence" value="ECO:0007669"/>
    <property type="project" value="InterPro"/>
</dbReference>
<proteinExistence type="inferred from homology"/>
<evidence type="ECO:0000256" key="5">
    <source>
        <dbReference type="PROSITE-ProRule" id="PRU00409"/>
    </source>
</evidence>
<comment type="similarity">
    <text evidence="4">In the N-terminal section; belongs to the acetate CoA ligase alpha subunit family.</text>
</comment>
<dbReference type="InterPro" id="IPR000182">
    <property type="entry name" value="GNAT_dom"/>
</dbReference>
<evidence type="ECO:0000256" key="3">
    <source>
        <dbReference type="ARBA" id="ARBA00022840"/>
    </source>
</evidence>
<keyword evidence="3 5" id="KW-0067">ATP-binding</keyword>
<evidence type="ECO:0000313" key="8">
    <source>
        <dbReference type="EMBL" id="EPD13574.1"/>
    </source>
</evidence>
<dbReference type="InterPro" id="IPR016102">
    <property type="entry name" value="Succinyl-CoA_synth-like"/>
</dbReference>
<dbReference type="InterPro" id="IPR011761">
    <property type="entry name" value="ATP-grasp"/>
</dbReference>
<reference evidence="8 9" key="1">
    <citation type="journal article" date="2013" name="Genome Announc.">
        <title>Genome Sequence of the Pyrene- and Fluoranthene-Degrading Bacterium Cycloclasticus sp. Strain PY97M.</title>
        <authorList>
            <person name="Cui Z."/>
            <person name="Xu G."/>
            <person name="Li Q."/>
            <person name="Gao W."/>
            <person name="Zheng L."/>
        </authorList>
    </citation>
    <scope>NUCLEOTIDE SEQUENCE [LARGE SCALE GENOMIC DNA]</scope>
    <source>
        <strain evidence="8 9">PY97M</strain>
    </source>
</reference>
<keyword evidence="1" id="KW-0436">Ligase</keyword>
<protein>
    <submittedName>
        <fullName evidence="8">Acetyltransferase</fullName>
    </submittedName>
</protein>
<dbReference type="Pfam" id="PF13607">
    <property type="entry name" value="Succ_CoA_lig"/>
    <property type="match status" value="1"/>
</dbReference>
<organism evidence="8 9">
    <name type="scientific">Cycloclasticus pugetii</name>
    <dbReference type="NCBI Taxonomy" id="34068"/>
    <lineage>
        <taxon>Bacteria</taxon>
        <taxon>Pseudomonadati</taxon>
        <taxon>Pseudomonadota</taxon>
        <taxon>Gammaproteobacteria</taxon>
        <taxon>Thiotrichales</taxon>
        <taxon>Piscirickettsiaceae</taxon>
        <taxon>Cycloclasticus</taxon>
    </lineage>
</organism>
<dbReference type="Pfam" id="PF13380">
    <property type="entry name" value="CoA_binding_2"/>
    <property type="match status" value="1"/>
</dbReference>
<feature type="domain" description="N-acetyltransferase" evidence="7">
    <location>
        <begin position="737"/>
        <end position="896"/>
    </location>
</feature>
<dbReference type="InterPro" id="IPR032875">
    <property type="entry name" value="Succ_CoA_lig_flav_dom"/>
</dbReference>
<dbReference type="SUPFAM" id="SSF55729">
    <property type="entry name" value="Acyl-CoA N-acyltransferases (Nat)"/>
    <property type="match status" value="1"/>
</dbReference>
<evidence type="ECO:0000259" key="6">
    <source>
        <dbReference type="PROSITE" id="PS50975"/>
    </source>
</evidence>
<dbReference type="InterPro" id="IPR036291">
    <property type="entry name" value="NAD(P)-bd_dom_sf"/>
</dbReference>
<dbReference type="EMBL" id="ASHL01000002">
    <property type="protein sequence ID" value="EPD13574.1"/>
    <property type="molecule type" value="Genomic_DNA"/>
</dbReference>
<dbReference type="InterPro" id="IPR016181">
    <property type="entry name" value="Acyl_CoA_acyltransferase"/>
</dbReference>
<dbReference type="GO" id="GO:0016747">
    <property type="term" value="F:acyltransferase activity, transferring groups other than amino-acyl groups"/>
    <property type="evidence" value="ECO:0007669"/>
    <property type="project" value="InterPro"/>
</dbReference>
<accession>A0AB33Z2H6</accession>
<dbReference type="Pfam" id="PF13549">
    <property type="entry name" value="ATP-grasp_5"/>
    <property type="match status" value="1"/>
</dbReference>
<dbReference type="InterPro" id="IPR003781">
    <property type="entry name" value="CoA-bd"/>
</dbReference>
<evidence type="ECO:0000256" key="1">
    <source>
        <dbReference type="ARBA" id="ARBA00022598"/>
    </source>
</evidence>
<dbReference type="SMART" id="SM00881">
    <property type="entry name" value="CoA_binding"/>
    <property type="match status" value="1"/>
</dbReference>
<dbReference type="GO" id="GO:0005524">
    <property type="term" value="F:ATP binding"/>
    <property type="evidence" value="ECO:0007669"/>
    <property type="project" value="UniProtKB-UniRule"/>
</dbReference>
<dbReference type="AlphaFoldDB" id="A0AB33Z2H6"/>
<dbReference type="PANTHER" id="PTHR43334">
    <property type="entry name" value="ACETATE--COA LIGASE [ADP-FORMING]"/>
    <property type="match status" value="1"/>
</dbReference>
<dbReference type="Gene3D" id="3.30.1490.20">
    <property type="entry name" value="ATP-grasp fold, A domain"/>
    <property type="match status" value="1"/>
</dbReference>
<dbReference type="RefSeq" id="WP_016389991.1">
    <property type="nucleotide sequence ID" value="NZ_KE646806.1"/>
</dbReference>
<dbReference type="InterPro" id="IPR013815">
    <property type="entry name" value="ATP_grasp_subdomain_1"/>
</dbReference>
<dbReference type="FunFam" id="3.30.1490.20:FF:000020">
    <property type="entry name" value="Protein lysine acetyltransferase"/>
    <property type="match status" value="1"/>
</dbReference>
<evidence type="ECO:0000256" key="2">
    <source>
        <dbReference type="ARBA" id="ARBA00022741"/>
    </source>
</evidence>
<gene>
    <name evidence="8" type="ORF">L196_03536</name>
</gene>
<dbReference type="GO" id="GO:0046872">
    <property type="term" value="F:metal ion binding"/>
    <property type="evidence" value="ECO:0007669"/>
    <property type="project" value="InterPro"/>
</dbReference>
<dbReference type="InterPro" id="IPR043938">
    <property type="entry name" value="Ligase_CoA_dom"/>
</dbReference>
<keyword evidence="2 5" id="KW-0547">Nucleotide-binding</keyword>
<evidence type="ECO:0000256" key="4">
    <source>
        <dbReference type="ARBA" id="ARBA00060888"/>
    </source>
</evidence>
<feature type="domain" description="ATP-grasp" evidence="6">
    <location>
        <begin position="498"/>
        <end position="534"/>
    </location>
</feature>
<dbReference type="Gene3D" id="3.40.50.720">
    <property type="entry name" value="NAD(P)-binding Rossmann-like Domain"/>
    <property type="match status" value="1"/>
</dbReference>
<name>A0AB33Z2H6_9GAMM</name>
<evidence type="ECO:0000313" key="9">
    <source>
        <dbReference type="Proteomes" id="UP000015462"/>
    </source>
</evidence>
<dbReference type="Proteomes" id="UP000015462">
    <property type="component" value="Unassembled WGS sequence"/>
</dbReference>
<dbReference type="PANTHER" id="PTHR43334:SF1">
    <property type="entry name" value="3-HYDROXYPROPIONATE--COA LIGASE [ADP-FORMING]"/>
    <property type="match status" value="1"/>
</dbReference>
<dbReference type="Gene3D" id="3.30.470.20">
    <property type="entry name" value="ATP-grasp fold, B domain"/>
    <property type="match status" value="1"/>
</dbReference>
<dbReference type="Pfam" id="PF19045">
    <property type="entry name" value="Ligase_CoA_2"/>
    <property type="match status" value="1"/>
</dbReference>
<dbReference type="SUPFAM" id="SSF52210">
    <property type="entry name" value="Succinyl-CoA synthetase domains"/>
    <property type="match status" value="2"/>
</dbReference>